<dbReference type="PANTHER" id="PTHR13237:SF9">
    <property type="entry name" value="NEUROGUIDIN"/>
    <property type="match status" value="1"/>
</dbReference>
<organism evidence="2 3">
    <name type="scientific">Guyanagaster necrorhizus</name>
    <dbReference type="NCBI Taxonomy" id="856835"/>
    <lineage>
        <taxon>Eukaryota</taxon>
        <taxon>Fungi</taxon>
        <taxon>Dikarya</taxon>
        <taxon>Basidiomycota</taxon>
        <taxon>Agaricomycotina</taxon>
        <taxon>Agaricomycetes</taxon>
        <taxon>Agaricomycetidae</taxon>
        <taxon>Agaricales</taxon>
        <taxon>Marasmiineae</taxon>
        <taxon>Physalacriaceae</taxon>
        <taxon>Guyanagaster</taxon>
    </lineage>
</organism>
<feature type="region of interest" description="Disordered" evidence="1">
    <location>
        <begin position="260"/>
        <end position="371"/>
    </location>
</feature>
<reference evidence="2" key="1">
    <citation type="submission" date="2020-11" db="EMBL/GenBank/DDBJ databases">
        <title>Adaptations for nitrogen fixation in a non-lichenized fungal sporocarp promotes dispersal by wood-feeding termites.</title>
        <authorList>
            <consortium name="DOE Joint Genome Institute"/>
            <person name="Koch R.A."/>
            <person name="Yoon G."/>
            <person name="Arayal U."/>
            <person name="Lail K."/>
            <person name="Amirebrahimi M."/>
            <person name="Labutti K."/>
            <person name="Lipzen A."/>
            <person name="Riley R."/>
            <person name="Barry K."/>
            <person name="Henrissat B."/>
            <person name="Grigoriev I.V."/>
            <person name="Herr J.R."/>
            <person name="Aime M.C."/>
        </authorList>
    </citation>
    <scope>NUCLEOTIDE SEQUENCE</scope>
    <source>
        <strain evidence="2">MCA 3950</strain>
    </source>
</reference>
<dbReference type="InterPro" id="IPR007146">
    <property type="entry name" value="Sas10/Utp3/C1D"/>
</dbReference>
<dbReference type="GO" id="GO:0032040">
    <property type="term" value="C:small-subunit processome"/>
    <property type="evidence" value="ECO:0007669"/>
    <property type="project" value="TreeGrafter"/>
</dbReference>
<evidence type="ECO:0000256" key="1">
    <source>
        <dbReference type="SAM" id="MobiDB-lite"/>
    </source>
</evidence>
<feature type="compositionally biased region" description="Polar residues" evidence="1">
    <location>
        <begin position="219"/>
        <end position="237"/>
    </location>
</feature>
<feature type="region of interest" description="Disordered" evidence="1">
    <location>
        <begin position="138"/>
        <end position="184"/>
    </location>
</feature>
<dbReference type="AlphaFoldDB" id="A0A9P7W6H1"/>
<evidence type="ECO:0000313" key="2">
    <source>
        <dbReference type="EMBL" id="KAG7453057.1"/>
    </source>
</evidence>
<feature type="region of interest" description="Disordered" evidence="1">
    <location>
        <begin position="73"/>
        <end position="98"/>
    </location>
</feature>
<proteinExistence type="predicted"/>
<dbReference type="Pfam" id="PF04000">
    <property type="entry name" value="Sas10_Utp3"/>
    <property type="match status" value="1"/>
</dbReference>
<gene>
    <name evidence="2" type="ORF">BT62DRAFT_44493</name>
</gene>
<dbReference type="OrthoDB" id="203440at2759"/>
<comment type="caution">
    <text evidence="2">The sequence shown here is derived from an EMBL/GenBank/DDBJ whole genome shotgun (WGS) entry which is preliminary data.</text>
</comment>
<protein>
    <recommendedName>
        <fullName evidence="4">Neuroguidin</fullName>
    </recommendedName>
</protein>
<feature type="region of interest" description="Disordered" evidence="1">
    <location>
        <begin position="211"/>
        <end position="237"/>
    </location>
</feature>
<dbReference type="GeneID" id="66103208"/>
<dbReference type="PANTHER" id="PTHR13237">
    <property type="entry name" value="SOMETHING ABOUT SILENCING PROTEIN 10-RELATED"/>
    <property type="match status" value="1"/>
</dbReference>
<dbReference type="RefSeq" id="XP_043046557.1">
    <property type="nucleotide sequence ID" value="XM_043180912.1"/>
</dbReference>
<sequence>MDGENDMTAQVNALHNEMATSISSVREVIRDLASKPSDTSDGISLLSLKNHILLSYIQSLLLLSCRRALSHSLATRSPPQQPFSDPDRDARGGGPGDLVDSMIESRIVLEKVKVLEGRMRYQIDKLVRLAKDDAAADVGNDPLAFRPNPENLIDNDDEASEGEEEGGNDGPTASNDGIYHPPRLAPMPYLPTVKDKNKKRAPIPTSLSALRHADPTLPYTESTSGLGSTPSLNNQSSRARYLKRLTEFEEEQFGRVMLSKKEARRRRRDEETLAMGGGLSGVREEGKGRVRRGGRGFDDEFADVLRDVDRGGNGREGDGYAELRQRSKRGSVLERSRDARRESTAMEDEVPMKKRKRSRFETERKAVKKRK</sequence>
<dbReference type="EMBL" id="MU250523">
    <property type="protein sequence ID" value="KAG7453057.1"/>
    <property type="molecule type" value="Genomic_DNA"/>
</dbReference>
<name>A0A9P7W6H1_9AGAR</name>
<keyword evidence="3" id="KW-1185">Reference proteome</keyword>
<feature type="compositionally biased region" description="Acidic residues" evidence="1">
    <location>
        <begin position="153"/>
        <end position="167"/>
    </location>
</feature>
<accession>A0A9P7W6H1</accession>
<evidence type="ECO:0000313" key="3">
    <source>
        <dbReference type="Proteomes" id="UP000812287"/>
    </source>
</evidence>
<dbReference type="Proteomes" id="UP000812287">
    <property type="component" value="Unassembled WGS sequence"/>
</dbReference>
<feature type="compositionally biased region" description="Basic and acidic residues" evidence="1">
    <location>
        <begin position="295"/>
        <end position="344"/>
    </location>
</feature>
<dbReference type="GO" id="GO:0000462">
    <property type="term" value="P:maturation of SSU-rRNA from tricistronic rRNA transcript (SSU-rRNA, 5.8S rRNA, LSU-rRNA)"/>
    <property type="evidence" value="ECO:0007669"/>
    <property type="project" value="TreeGrafter"/>
</dbReference>
<evidence type="ECO:0008006" key="4">
    <source>
        <dbReference type="Google" id="ProtNLM"/>
    </source>
</evidence>